<protein>
    <submittedName>
        <fullName evidence="1">Uncharacterized protein</fullName>
    </submittedName>
</protein>
<dbReference type="Proteomes" id="UP000245626">
    <property type="component" value="Unassembled WGS sequence"/>
</dbReference>
<dbReference type="EMBL" id="KZ819733">
    <property type="protein sequence ID" value="PWN53270.1"/>
    <property type="molecule type" value="Genomic_DNA"/>
</dbReference>
<keyword evidence="2" id="KW-1185">Reference proteome</keyword>
<accession>A0ACD0P581</accession>
<sequence>MRELGGEEKGAERGLRWRLEKESDRMDVMEWDMRMRRGGKGIWRQIRCTLKGGFLFSFPFRILFRLCRIEFGSCLNAWRLPCEAESLGYHEQTEAMKGGSSSSTSAAMGSED</sequence>
<gene>
    <name evidence="1" type="ORF">IE53DRAFT_193179</name>
</gene>
<name>A0ACD0P581_9BASI</name>
<evidence type="ECO:0000313" key="1">
    <source>
        <dbReference type="EMBL" id="PWN53270.1"/>
    </source>
</evidence>
<evidence type="ECO:0000313" key="2">
    <source>
        <dbReference type="Proteomes" id="UP000245626"/>
    </source>
</evidence>
<proteinExistence type="predicted"/>
<reference evidence="1 2" key="1">
    <citation type="journal article" date="2018" name="Mol. Biol. Evol.">
        <title>Broad Genomic Sampling Reveals a Smut Pathogenic Ancestry of the Fungal Clade Ustilaginomycotina.</title>
        <authorList>
            <person name="Kijpornyongpan T."/>
            <person name="Mondo S.J."/>
            <person name="Barry K."/>
            <person name="Sandor L."/>
            <person name="Lee J."/>
            <person name="Lipzen A."/>
            <person name="Pangilinan J."/>
            <person name="LaButti K."/>
            <person name="Hainaut M."/>
            <person name="Henrissat B."/>
            <person name="Grigoriev I.V."/>
            <person name="Spatafora J.W."/>
            <person name="Aime M.C."/>
        </authorList>
    </citation>
    <scope>NUCLEOTIDE SEQUENCE [LARGE SCALE GENOMIC DNA]</scope>
    <source>
        <strain evidence="1 2">SA 807</strain>
    </source>
</reference>
<organism evidence="1 2">
    <name type="scientific">Violaceomyces palustris</name>
    <dbReference type="NCBI Taxonomy" id="1673888"/>
    <lineage>
        <taxon>Eukaryota</taxon>
        <taxon>Fungi</taxon>
        <taxon>Dikarya</taxon>
        <taxon>Basidiomycota</taxon>
        <taxon>Ustilaginomycotina</taxon>
        <taxon>Ustilaginomycetes</taxon>
        <taxon>Violaceomycetales</taxon>
        <taxon>Violaceomycetaceae</taxon>
        <taxon>Violaceomyces</taxon>
    </lineage>
</organism>